<keyword evidence="3" id="KW-1185">Reference proteome</keyword>
<name>A0ABT4D4A8_9CLOT</name>
<dbReference type="EMBL" id="JAPQFJ010000001">
    <property type="protein sequence ID" value="MCY6957116.1"/>
    <property type="molecule type" value="Genomic_DNA"/>
</dbReference>
<dbReference type="InterPro" id="IPR025306">
    <property type="entry name" value="Zn-bnd_dom_prob"/>
</dbReference>
<reference evidence="2" key="1">
    <citation type="submission" date="2022-12" db="EMBL/GenBank/DDBJ databases">
        <title>Clostridium sp. nov., isolated from industrial wastewater.</title>
        <authorList>
            <person name="Jiayan W."/>
        </authorList>
    </citation>
    <scope>NUCLEOTIDE SEQUENCE</scope>
    <source>
        <strain evidence="2">ZC22-4</strain>
    </source>
</reference>
<dbReference type="Proteomes" id="UP001144612">
    <property type="component" value="Unassembled WGS sequence"/>
</dbReference>
<proteinExistence type="predicted"/>
<evidence type="ECO:0000259" key="1">
    <source>
        <dbReference type="Pfam" id="PF13451"/>
    </source>
</evidence>
<evidence type="ECO:0000313" key="3">
    <source>
        <dbReference type="Proteomes" id="UP001144612"/>
    </source>
</evidence>
<organism evidence="2 3">
    <name type="scientific">Clostridium brassicae</name>
    <dbReference type="NCBI Taxonomy" id="2999072"/>
    <lineage>
        <taxon>Bacteria</taxon>
        <taxon>Bacillati</taxon>
        <taxon>Bacillota</taxon>
        <taxon>Clostridia</taxon>
        <taxon>Eubacteriales</taxon>
        <taxon>Clostridiaceae</taxon>
        <taxon>Clostridium</taxon>
    </lineage>
</organism>
<evidence type="ECO:0000313" key="2">
    <source>
        <dbReference type="EMBL" id="MCY6957116.1"/>
    </source>
</evidence>
<accession>A0ABT4D4A8</accession>
<sequence length="55" mass="6443">MADKVIVCKDCGNEFVFSEGEQAFYKEKGFENDPVRCPECRKKKKMQKRNSGPRR</sequence>
<comment type="caution">
    <text evidence="2">The sequence shown here is derived from an EMBL/GenBank/DDBJ whole genome shotgun (WGS) entry which is preliminary data.</text>
</comment>
<protein>
    <submittedName>
        <fullName evidence="2">Zinc-ribbon domain-containing protein</fullName>
    </submittedName>
</protein>
<gene>
    <name evidence="2" type="ORF">OW729_00705</name>
</gene>
<feature type="domain" description="Probable zinc-binding" evidence="1">
    <location>
        <begin position="2"/>
        <end position="48"/>
    </location>
</feature>
<dbReference type="RefSeq" id="WP_268059475.1">
    <property type="nucleotide sequence ID" value="NZ_JAPQFJ010000001.1"/>
</dbReference>
<dbReference type="Gene3D" id="2.20.28.30">
    <property type="entry name" value="RNA polymerase ii, chain L"/>
    <property type="match status" value="1"/>
</dbReference>
<dbReference type="Pfam" id="PF13451">
    <property type="entry name" value="zf_Tbcl"/>
    <property type="match status" value="1"/>
</dbReference>